<dbReference type="Pfam" id="PF05193">
    <property type="entry name" value="Peptidase_M16_C"/>
    <property type="match status" value="1"/>
</dbReference>
<feature type="domain" description="Peptidase M16 N-terminal" evidence="1">
    <location>
        <begin position="75"/>
        <end position="221"/>
    </location>
</feature>
<evidence type="ECO:0008006" key="5">
    <source>
        <dbReference type="Google" id="ProtNLM"/>
    </source>
</evidence>
<dbReference type="InterPro" id="IPR007863">
    <property type="entry name" value="Peptidase_M16_C"/>
</dbReference>
<accession>A0A267ANM3</accession>
<sequence>MYCPRRLAMNKPHYFAAGRSLYVTLLLLILVAGSGQTRATEPPARLQSLLELSPPAPGTRLPTIKAWKLAQNTKVLFVQNHTLPIIDVQISFAAGSNQDGDAPGLAAMVLSLFNEGSALRDANALAKGFDHLGVSLGNGINREQSFFTLRSLSAPHIREAAMQLFTEMLAQPGFTVEGQRRVKNELLTKLKKNREAPYILARELIYSELYPGQPHARPEYGTAKSLEHIDDAQLKAYYRRAYTAANAKIEIVGDLTLQQAQILSRTLANALPVGPALPGTQAEPAPSTSGKTLHIEHEATHTLLMLAQDALPNQHPDGLAIRAGHYVFSQILNAQLREAHSVTYGVLSEIPHAQGSTPWIINLNTPSRYSQSALAHIKALFTRFLEDGPSEAELDDIKQYLLRALPQLTASNLEMRSELSIINRFSQPLTFGYKNQQIQAMTREQIKTAMNRHFTADGWVSVTVGPSVGQQPLPDVMVPETTVAQSCLPAIR</sequence>
<dbReference type="OrthoDB" id="7015349at2"/>
<feature type="domain" description="Peptidase M16 C-terminal" evidence="2">
    <location>
        <begin position="231"/>
        <end position="400"/>
    </location>
</feature>
<gene>
    <name evidence="3" type="ORF">CJU81_07620</name>
</gene>
<evidence type="ECO:0000259" key="1">
    <source>
        <dbReference type="Pfam" id="PF00675"/>
    </source>
</evidence>
<protein>
    <recommendedName>
        <fullName evidence="5">Insulinase family protein</fullName>
    </recommendedName>
</protein>
<evidence type="ECO:0000259" key="2">
    <source>
        <dbReference type="Pfam" id="PF05193"/>
    </source>
</evidence>
<name>A0A267ANM3_PSEFR</name>
<comment type="caution">
    <text evidence="3">The sequence shown here is derived from an EMBL/GenBank/DDBJ whole genome shotgun (WGS) entry which is preliminary data.</text>
</comment>
<evidence type="ECO:0000313" key="3">
    <source>
        <dbReference type="EMBL" id="PAA13449.1"/>
    </source>
</evidence>
<dbReference type="InterPro" id="IPR050361">
    <property type="entry name" value="MPP/UQCRC_Complex"/>
</dbReference>
<dbReference type="EMBL" id="NQKQ01000006">
    <property type="protein sequence ID" value="PAA13449.1"/>
    <property type="molecule type" value="Genomic_DNA"/>
</dbReference>
<dbReference type="Proteomes" id="UP000215861">
    <property type="component" value="Unassembled WGS sequence"/>
</dbReference>
<dbReference type="GO" id="GO:0046872">
    <property type="term" value="F:metal ion binding"/>
    <property type="evidence" value="ECO:0007669"/>
    <property type="project" value="InterPro"/>
</dbReference>
<dbReference type="InterPro" id="IPR011765">
    <property type="entry name" value="Pept_M16_N"/>
</dbReference>
<organism evidence="3 4">
    <name type="scientific">Pseudomonas fragi</name>
    <dbReference type="NCBI Taxonomy" id="296"/>
    <lineage>
        <taxon>Bacteria</taxon>
        <taxon>Pseudomonadati</taxon>
        <taxon>Pseudomonadota</taxon>
        <taxon>Gammaproteobacteria</taxon>
        <taxon>Pseudomonadales</taxon>
        <taxon>Pseudomonadaceae</taxon>
        <taxon>Pseudomonas</taxon>
    </lineage>
</organism>
<proteinExistence type="predicted"/>
<dbReference type="Pfam" id="PF00675">
    <property type="entry name" value="Peptidase_M16"/>
    <property type="match status" value="1"/>
</dbReference>
<dbReference type="SUPFAM" id="SSF63411">
    <property type="entry name" value="LuxS/MPP-like metallohydrolase"/>
    <property type="match status" value="2"/>
</dbReference>
<dbReference type="PANTHER" id="PTHR11851">
    <property type="entry name" value="METALLOPROTEASE"/>
    <property type="match status" value="1"/>
</dbReference>
<dbReference type="AlphaFoldDB" id="A0A267ANM3"/>
<dbReference type="Gene3D" id="3.30.830.10">
    <property type="entry name" value="Metalloenzyme, LuxS/M16 peptidase-like"/>
    <property type="match status" value="2"/>
</dbReference>
<dbReference type="InterPro" id="IPR011249">
    <property type="entry name" value="Metalloenz_LuxS/M16"/>
</dbReference>
<dbReference type="PANTHER" id="PTHR11851:SF224">
    <property type="entry name" value="PROCESSING PROTEASE"/>
    <property type="match status" value="1"/>
</dbReference>
<evidence type="ECO:0000313" key="4">
    <source>
        <dbReference type="Proteomes" id="UP000215861"/>
    </source>
</evidence>
<reference evidence="3 4" key="1">
    <citation type="submission" date="2017-08" db="EMBL/GenBank/DDBJ databases">
        <title>Genomic and metabolic characterisation of spoilage-associated Pseudomonas species.</title>
        <authorList>
            <person name="Stanborough T."/>
            <person name="Fegan N."/>
            <person name="Powell S.M."/>
            <person name="Singh T."/>
            <person name="Tamplin M.L."/>
            <person name="Chandry P.S."/>
        </authorList>
    </citation>
    <scope>NUCLEOTIDE SEQUENCE [LARGE SCALE GENOMIC DNA]</scope>
    <source>
        <strain evidence="3 4">F1801</strain>
    </source>
</reference>